<dbReference type="EC" id="3.7.1.2" evidence="4 15"/>
<keyword evidence="6 14" id="KW-0479">Metal-binding</keyword>
<dbReference type="SUPFAM" id="SSF56529">
    <property type="entry name" value="FAH"/>
    <property type="match status" value="1"/>
</dbReference>
<dbReference type="Pfam" id="PF09298">
    <property type="entry name" value="FAA_hydrolase_N"/>
    <property type="match status" value="1"/>
</dbReference>
<evidence type="ECO:0000256" key="14">
    <source>
        <dbReference type="PIRSR" id="PIRSR605959-3"/>
    </source>
</evidence>
<dbReference type="Pfam" id="PF01557">
    <property type="entry name" value="FAA_hydrolase"/>
    <property type="match status" value="1"/>
</dbReference>
<evidence type="ECO:0000256" key="10">
    <source>
        <dbReference type="ARBA" id="ARBA00022878"/>
    </source>
</evidence>
<comment type="pathway">
    <text evidence="2 15">Amino-acid degradation; L-phenylalanine degradation; acetoacetate and fumarate from L-phenylalanine: step 6/6.</text>
</comment>
<feature type="binding site" evidence="14">
    <location>
        <position position="238"/>
    </location>
    <ligand>
        <name>Ca(2+)</name>
        <dbReference type="ChEBI" id="CHEBI:29108"/>
    </ligand>
</feature>
<dbReference type="GO" id="GO:0006559">
    <property type="term" value="P:L-phenylalanine catabolic process"/>
    <property type="evidence" value="ECO:0007669"/>
    <property type="project" value="UniProtKB-UniRule"/>
</dbReference>
<reference evidence="18 19" key="1">
    <citation type="journal article" date="2011" name="Genome Res.">
        <title>Phylogeny-wide analysis of social amoeba genomes highlights ancient origins for complex intercellular communication.</title>
        <authorList>
            <person name="Heidel A.J."/>
            <person name="Lawal H.M."/>
            <person name="Felder M."/>
            <person name="Schilde C."/>
            <person name="Helps N.R."/>
            <person name="Tunggal B."/>
            <person name="Rivero F."/>
            <person name="John U."/>
            <person name="Schleicher M."/>
            <person name="Eichinger L."/>
            <person name="Platzer M."/>
            <person name="Noegel A.A."/>
            <person name="Schaap P."/>
            <person name="Gloeckner G."/>
        </authorList>
    </citation>
    <scope>NUCLEOTIDE SEQUENCE [LARGE SCALE GENOMIC DNA]</scope>
    <source>
        <strain evidence="19">ATCC 26659 / Pp 5 / PN500</strain>
    </source>
</reference>
<feature type="binding site" evidence="13">
    <location>
        <position position="355"/>
    </location>
    <ligand>
        <name>substrate</name>
    </ligand>
</feature>
<feature type="binding site" evidence="14">
    <location>
        <position position="204"/>
    </location>
    <ligand>
        <name>Ca(2+)</name>
        <dbReference type="ChEBI" id="CHEBI:29108"/>
    </ligand>
</feature>
<protein>
    <recommendedName>
        <fullName evidence="5 15">Fumarylacetoacetase</fullName>
        <ecNumber evidence="4 15">3.7.1.2</ecNumber>
    </recommendedName>
    <alternativeName>
        <fullName evidence="15">Fumarylacetoacetate hydrolase</fullName>
    </alternativeName>
</protein>
<feature type="binding site" evidence="14">
    <location>
        <position position="238"/>
    </location>
    <ligand>
        <name>Mg(2+)</name>
        <dbReference type="ChEBI" id="CHEBI:18420"/>
    </ligand>
</feature>
<dbReference type="InterPro" id="IPR005959">
    <property type="entry name" value="Fumarylacetoacetase"/>
</dbReference>
<dbReference type="STRING" id="670386.D3AYC8"/>
<feature type="binding site" evidence="14">
    <location>
        <position position="131"/>
    </location>
    <ligand>
        <name>Ca(2+)</name>
        <dbReference type="ChEBI" id="CHEBI:29108"/>
    </ligand>
</feature>
<dbReference type="Gene3D" id="2.30.30.230">
    <property type="entry name" value="Fumarylacetoacetase, N-terminal domain"/>
    <property type="match status" value="1"/>
</dbReference>
<evidence type="ECO:0000259" key="16">
    <source>
        <dbReference type="Pfam" id="PF01557"/>
    </source>
</evidence>
<dbReference type="NCBIfam" id="TIGR01266">
    <property type="entry name" value="fum_ac_acetase"/>
    <property type="match status" value="1"/>
</dbReference>
<evidence type="ECO:0000259" key="17">
    <source>
        <dbReference type="Pfam" id="PF09298"/>
    </source>
</evidence>
<dbReference type="OMA" id="YWTAAQQ"/>
<evidence type="ECO:0000256" key="1">
    <source>
        <dbReference type="ARBA" id="ARBA00000353"/>
    </source>
</evidence>
<feature type="binding site" evidence="14">
    <location>
        <position position="262"/>
    </location>
    <ligand>
        <name>Mg(2+)</name>
        <dbReference type="ChEBI" id="CHEBI:18420"/>
    </ligand>
</feature>
<dbReference type="InParanoid" id="D3AYC8"/>
<evidence type="ECO:0000256" key="8">
    <source>
        <dbReference type="ARBA" id="ARBA00022837"/>
    </source>
</evidence>
<feature type="binding site" evidence="14">
    <location>
        <position position="206"/>
    </location>
    <ligand>
        <name>Ca(2+)</name>
        <dbReference type="ChEBI" id="CHEBI:29108"/>
    </ligand>
</feature>
<dbReference type="GO" id="GO:0046872">
    <property type="term" value="F:metal ion binding"/>
    <property type="evidence" value="ECO:0007669"/>
    <property type="project" value="UniProtKB-UniRule"/>
</dbReference>
<organism evidence="18 19">
    <name type="scientific">Heterostelium pallidum (strain ATCC 26659 / Pp 5 / PN500)</name>
    <name type="common">Cellular slime mold</name>
    <name type="synonym">Polysphondylium pallidum</name>
    <dbReference type="NCBI Taxonomy" id="670386"/>
    <lineage>
        <taxon>Eukaryota</taxon>
        <taxon>Amoebozoa</taxon>
        <taxon>Evosea</taxon>
        <taxon>Eumycetozoa</taxon>
        <taxon>Dictyostelia</taxon>
        <taxon>Acytosteliales</taxon>
        <taxon>Acytosteliaceae</taxon>
        <taxon>Heterostelium</taxon>
    </lineage>
</organism>
<gene>
    <name evidence="18" type="primary">fah</name>
    <name evidence="18" type="ORF">PPL_01188</name>
</gene>
<evidence type="ECO:0000256" key="5">
    <source>
        <dbReference type="ARBA" id="ARBA00014741"/>
    </source>
</evidence>
<dbReference type="FunFam" id="2.30.30.230:FF:000001">
    <property type="entry name" value="Fumarylacetoacetase"/>
    <property type="match status" value="1"/>
</dbReference>
<feature type="binding site" evidence="13">
    <location>
        <position position="249"/>
    </location>
    <ligand>
        <name>substrate</name>
    </ligand>
</feature>
<dbReference type="Gene3D" id="3.90.850.10">
    <property type="entry name" value="Fumarylacetoacetase-like, C-terminal domain"/>
    <property type="match status" value="1"/>
</dbReference>
<dbReference type="SUPFAM" id="SSF63433">
    <property type="entry name" value="Fumarylacetoacetate hydrolase, FAH, N-terminal domain"/>
    <property type="match status" value="1"/>
</dbReference>
<evidence type="ECO:0000256" key="13">
    <source>
        <dbReference type="PIRSR" id="PIRSR605959-2"/>
    </source>
</evidence>
<dbReference type="InterPro" id="IPR036663">
    <property type="entry name" value="Fumarylacetoacetase_C_sf"/>
</dbReference>
<feature type="binding site" evidence="13">
    <location>
        <position position="245"/>
    </location>
    <ligand>
        <name>substrate</name>
    </ligand>
</feature>
<evidence type="ECO:0000313" key="19">
    <source>
        <dbReference type="Proteomes" id="UP000001396"/>
    </source>
</evidence>
<keyword evidence="7 15" id="KW-0378">Hydrolase</keyword>
<dbReference type="GO" id="GO:1902000">
    <property type="term" value="P:homogentisate catabolic process"/>
    <property type="evidence" value="ECO:0007669"/>
    <property type="project" value="TreeGrafter"/>
</dbReference>
<evidence type="ECO:0000256" key="3">
    <source>
        <dbReference type="ARBA" id="ARBA00010211"/>
    </source>
</evidence>
<feature type="binding site" evidence="13">
    <location>
        <position position="133"/>
    </location>
    <ligand>
        <name>substrate</name>
    </ligand>
</feature>
<evidence type="ECO:0000256" key="2">
    <source>
        <dbReference type="ARBA" id="ARBA00004782"/>
    </source>
</evidence>
<dbReference type="PANTHER" id="PTHR43069:SF2">
    <property type="entry name" value="FUMARYLACETOACETASE"/>
    <property type="match status" value="1"/>
</dbReference>
<dbReference type="FunFam" id="3.90.850.10:FF:000004">
    <property type="entry name" value="Fumarylacetoacetase"/>
    <property type="match status" value="1"/>
</dbReference>
<proteinExistence type="inferred from homology"/>
<evidence type="ECO:0000256" key="15">
    <source>
        <dbReference type="RuleBase" id="RU366008"/>
    </source>
</evidence>
<dbReference type="AlphaFoldDB" id="D3AYC8"/>
<evidence type="ECO:0000256" key="11">
    <source>
        <dbReference type="ARBA" id="ARBA00023232"/>
    </source>
</evidence>
<evidence type="ECO:0000256" key="6">
    <source>
        <dbReference type="ARBA" id="ARBA00022723"/>
    </source>
</evidence>
<comment type="catalytic activity">
    <reaction evidence="1 15">
        <text>4-fumarylacetoacetate + H2O = acetoacetate + fumarate + H(+)</text>
        <dbReference type="Rhea" id="RHEA:10244"/>
        <dbReference type="ChEBI" id="CHEBI:13705"/>
        <dbReference type="ChEBI" id="CHEBI:15377"/>
        <dbReference type="ChEBI" id="CHEBI:15378"/>
        <dbReference type="ChEBI" id="CHEBI:18034"/>
        <dbReference type="ChEBI" id="CHEBI:29806"/>
        <dbReference type="EC" id="3.7.1.2"/>
    </reaction>
</comment>
<dbReference type="EMBL" id="ADBJ01000004">
    <property type="protein sequence ID" value="EFA85955.1"/>
    <property type="molecule type" value="Genomic_DNA"/>
</dbReference>
<keyword evidence="9 14" id="KW-0460">Magnesium</keyword>
<keyword evidence="8 14" id="KW-0106">Calcium</keyword>
<dbReference type="InterPro" id="IPR015377">
    <property type="entry name" value="Fumarylacetoacetase_N"/>
</dbReference>
<evidence type="ECO:0000256" key="7">
    <source>
        <dbReference type="ARBA" id="ARBA00022801"/>
    </source>
</evidence>
<dbReference type="GO" id="GO:0004334">
    <property type="term" value="F:fumarylacetoacetase activity"/>
    <property type="evidence" value="ECO:0007669"/>
    <property type="project" value="UniProtKB-UniRule"/>
</dbReference>
<feature type="binding site" evidence="13">
    <location>
        <position position="147"/>
    </location>
    <ligand>
        <name>substrate</name>
    </ligand>
</feature>
<keyword evidence="19" id="KW-1185">Reference proteome</keyword>
<comment type="cofactor">
    <cofactor evidence="15">
        <name>Mg(2+)</name>
        <dbReference type="ChEBI" id="CHEBI:18420"/>
    </cofactor>
    <cofactor evidence="15">
        <name>Ca(2+)</name>
        <dbReference type="ChEBI" id="CHEBI:29108"/>
    </cofactor>
</comment>
<evidence type="ECO:0000256" key="9">
    <source>
        <dbReference type="ARBA" id="ARBA00022842"/>
    </source>
</evidence>
<sequence>MRIVKSFIEVSADSHFSFQNLPYGIFKPSESAAPRVGVAIGDLVLDLSVLVDNGFFNGPLLNHTTVFHQDALNAFMALGRSAWTEARSTLKRLLAVDVPDLRDNTTVRNAAFHPQSQCTMLLPVRIGDYTDFYASKEHATNVGIMFRGKENALMPNWTHLPVGYHGRASSVVVSGTNLHRPQGQTKADDEAAPSFTPCRQLDFELEMGAIIGTGNKLGQPITIQNAKEHIFGLVLLNDWSARDIQKWEYVPLGPFLAKNFGTTISAWVVTLDALEPFAVPAPTQDPTPLPYLRETGNNTYDINLSVAIKSKDMDAPQVVSNTNLKYMYWTLTQQLAHHTISGCNMNTGDLLGTGTISGPTEDSYGSMLELAWKGTKPVSIGKEERKFILDGDTVVIKGVCKGDGYNVGFGDNVGTILPIVPINFN</sequence>
<evidence type="ECO:0000313" key="18">
    <source>
        <dbReference type="EMBL" id="EFA85955.1"/>
    </source>
</evidence>
<feature type="binding site" evidence="14">
    <location>
        <position position="258"/>
    </location>
    <ligand>
        <name>Mg(2+)</name>
        <dbReference type="ChEBI" id="CHEBI:18420"/>
    </ligand>
</feature>
<feature type="domain" description="Fumarylacetoacetase N-terminal" evidence="17">
    <location>
        <begin position="19"/>
        <end position="123"/>
    </location>
</feature>
<dbReference type="FunCoup" id="D3AYC8">
    <property type="interactions" value="38"/>
</dbReference>
<keyword evidence="10 15" id="KW-0828">Tyrosine catabolism</keyword>
<dbReference type="UniPathway" id="UPA00139">
    <property type="reaction ID" value="UER00341"/>
</dbReference>
<dbReference type="Proteomes" id="UP000001396">
    <property type="component" value="Unassembled WGS sequence"/>
</dbReference>
<dbReference type="GeneID" id="31356718"/>
<keyword evidence="11 15" id="KW-0585">Phenylalanine catabolism</keyword>
<dbReference type="InterPro" id="IPR036462">
    <property type="entry name" value="Fumarylacetoacetase_N_sf"/>
</dbReference>
<name>D3AYC8_HETP5</name>
<evidence type="ECO:0000256" key="4">
    <source>
        <dbReference type="ARBA" id="ARBA00012094"/>
    </source>
</evidence>
<feature type="active site" description="Proton acceptor" evidence="12">
    <location>
        <position position="138"/>
    </location>
</feature>
<dbReference type="GO" id="GO:0006572">
    <property type="term" value="P:L-tyrosine catabolic process"/>
    <property type="evidence" value="ECO:0007669"/>
    <property type="project" value="UniProtKB-UniRule"/>
</dbReference>
<comment type="caution">
    <text evidence="18">The sequence shown here is derived from an EMBL/GenBank/DDBJ whole genome shotgun (WGS) entry which is preliminary data.</text>
</comment>
<feature type="domain" description="Fumarylacetoacetase-like C-terminal" evidence="16">
    <location>
        <begin position="129"/>
        <end position="398"/>
    </location>
</feature>
<accession>D3AYC8</accession>
<dbReference type="PANTHER" id="PTHR43069">
    <property type="entry name" value="FUMARYLACETOACETASE"/>
    <property type="match status" value="1"/>
</dbReference>
<dbReference type="RefSeq" id="XP_020438061.1">
    <property type="nucleotide sequence ID" value="XM_020572203.1"/>
</dbReference>
<evidence type="ECO:0000256" key="12">
    <source>
        <dbReference type="PIRSR" id="PIRSR605959-1"/>
    </source>
</evidence>
<comment type="similarity">
    <text evidence="3 15">Belongs to the FAH family.</text>
</comment>
<dbReference type="InterPro" id="IPR011234">
    <property type="entry name" value="Fumarylacetoacetase-like_C"/>
</dbReference>